<accession>A0A914CWB5</accession>
<keyword evidence="1" id="KW-1185">Reference proteome</keyword>
<reference evidence="2" key="1">
    <citation type="submission" date="2022-11" db="UniProtKB">
        <authorList>
            <consortium name="WormBaseParasite"/>
        </authorList>
    </citation>
    <scope>IDENTIFICATION</scope>
</reference>
<organism evidence="1 2">
    <name type="scientific">Acrobeloides nanus</name>
    <dbReference type="NCBI Taxonomy" id="290746"/>
    <lineage>
        <taxon>Eukaryota</taxon>
        <taxon>Metazoa</taxon>
        <taxon>Ecdysozoa</taxon>
        <taxon>Nematoda</taxon>
        <taxon>Chromadorea</taxon>
        <taxon>Rhabditida</taxon>
        <taxon>Tylenchina</taxon>
        <taxon>Cephalobomorpha</taxon>
        <taxon>Cephaloboidea</taxon>
        <taxon>Cephalobidae</taxon>
        <taxon>Acrobeloides</taxon>
    </lineage>
</organism>
<protein>
    <submittedName>
        <fullName evidence="2">Uncharacterized protein</fullName>
    </submittedName>
</protein>
<dbReference type="Gene3D" id="3.30.420.10">
    <property type="entry name" value="Ribonuclease H-like superfamily/Ribonuclease H"/>
    <property type="match status" value="1"/>
</dbReference>
<name>A0A914CWB5_9BILA</name>
<dbReference type="Proteomes" id="UP000887540">
    <property type="component" value="Unplaced"/>
</dbReference>
<dbReference type="AlphaFoldDB" id="A0A914CWB5"/>
<dbReference type="InterPro" id="IPR036397">
    <property type="entry name" value="RNaseH_sf"/>
</dbReference>
<dbReference type="GO" id="GO:0003676">
    <property type="term" value="F:nucleic acid binding"/>
    <property type="evidence" value="ECO:0007669"/>
    <property type="project" value="InterPro"/>
</dbReference>
<evidence type="ECO:0000313" key="1">
    <source>
        <dbReference type="Proteomes" id="UP000887540"/>
    </source>
</evidence>
<sequence length="84" mass="9484">MTLPDSITEGEWPASLPDLNPLDYAIWSILEAEVNAEAHDSVDSLKDAINDSFNNLRQATINKSIDDWMKRLDKVIEAKGSYFE</sequence>
<dbReference type="WBParaSite" id="ACRNAN_scaffold14868.g24852.t1">
    <property type="protein sequence ID" value="ACRNAN_scaffold14868.g24852.t1"/>
    <property type="gene ID" value="ACRNAN_scaffold14868.g24852"/>
</dbReference>
<proteinExistence type="predicted"/>
<evidence type="ECO:0000313" key="2">
    <source>
        <dbReference type="WBParaSite" id="ACRNAN_scaffold14868.g24852.t1"/>
    </source>
</evidence>